<dbReference type="Proteomes" id="UP001162131">
    <property type="component" value="Unassembled WGS sequence"/>
</dbReference>
<reference evidence="2" key="1">
    <citation type="submission" date="2021-09" db="EMBL/GenBank/DDBJ databases">
        <authorList>
            <consortium name="AG Swart"/>
            <person name="Singh M."/>
            <person name="Singh A."/>
            <person name="Seah K."/>
            <person name="Emmerich C."/>
        </authorList>
    </citation>
    <scope>NUCLEOTIDE SEQUENCE</scope>
    <source>
        <strain evidence="2">ATCC30299</strain>
    </source>
</reference>
<dbReference type="InterPro" id="IPR050164">
    <property type="entry name" value="Peptidase_C19"/>
</dbReference>
<dbReference type="GO" id="GO:0005634">
    <property type="term" value="C:nucleus"/>
    <property type="evidence" value="ECO:0007669"/>
    <property type="project" value="TreeGrafter"/>
</dbReference>
<name>A0AAU9IIL2_9CILI</name>
<dbReference type="Gene3D" id="3.90.70.10">
    <property type="entry name" value="Cysteine proteinases"/>
    <property type="match status" value="1"/>
</dbReference>
<accession>A0AAU9IIL2</accession>
<sequence>MNEIDQKRLFNVVVNKNYSCSEGHIFPNTDLSFLIIVQPNSSIENALQDLYDEQNFDELWCQECGSLRKQARYVSSVEFPQYLIFYTPKNKRTNFSFPESLEIYGEAYSLYAIICHKQNILYGHYLAYVCLQGVWYKCDDSRVKKQAPDYKSAYLLFYQK</sequence>
<dbReference type="InterPro" id="IPR001394">
    <property type="entry name" value="Peptidase_C19_UCH"/>
</dbReference>
<comment type="caution">
    <text evidence="2">The sequence shown here is derived from an EMBL/GenBank/DDBJ whole genome shotgun (WGS) entry which is preliminary data.</text>
</comment>
<evidence type="ECO:0000259" key="1">
    <source>
        <dbReference type="PROSITE" id="PS50235"/>
    </source>
</evidence>
<dbReference type="CDD" id="cd02257">
    <property type="entry name" value="Peptidase_C19"/>
    <property type="match status" value="1"/>
</dbReference>
<dbReference type="GO" id="GO:0004843">
    <property type="term" value="F:cysteine-type deubiquitinase activity"/>
    <property type="evidence" value="ECO:0007669"/>
    <property type="project" value="InterPro"/>
</dbReference>
<dbReference type="SUPFAM" id="SSF54001">
    <property type="entry name" value="Cysteine proteinases"/>
    <property type="match status" value="1"/>
</dbReference>
<dbReference type="GO" id="GO:0005829">
    <property type="term" value="C:cytosol"/>
    <property type="evidence" value="ECO:0007669"/>
    <property type="project" value="TreeGrafter"/>
</dbReference>
<evidence type="ECO:0000313" key="3">
    <source>
        <dbReference type="Proteomes" id="UP001162131"/>
    </source>
</evidence>
<organism evidence="2 3">
    <name type="scientific">Blepharisma stoltei</name>
    <dbReference type="NCBI Taxonomy" id="1481888"/>
    <lineage>
        <taxon>Eukaryota</taxon>
        <taxon>Sar</taxon>
        <taxon>Alveolata</taxon>
        <taxon>Ciliophora</taxon>
        <taxon>Postciliodesmatophora</taxon>
        <taxon>Heterotrichea</taxon>
        <taxon>Heterotrichida</taxon>
        <taxon>Blepharismidae</taxon>
        <taxon>Blepharisma</taxon>
    </lineage>
</organism>
<protein>
    <recommendedName>
        <fullName evidence="1">USP domain-containing protein</fullName>
    </recommendedName>
</protein>
<proteinExistence type="predicted"/>
<dbReference type="AlphaFoldDB" id="A0AAU9IIL2"/>
<gene>
    <name evidence="2" type="ORF">BSTOLATCC_MIC7856</name>
</gene>
<evidence type="ECO:0000313" key="2">
    <source>
        <dbReference type="EMBL" id="CAG9313071.1"/>
    </source>
</evidence>
<dbReference type="Pfam" id="PF00443">
    <property type="entry name" value="UCH"/>
    <property type="match status" value="1"/>
</dbReference>
<dbReference type="PROSITE" id="PS50235">
    <property type="entry name" value="USP_3"/>
    <property type="match status" value="1"/>
</dbReference>
<dbReference type="InterPro" id="IPR038765">
    <property type="entry name" value="Papain-like_cys_pep_sf"/>
</dbReference>
<dbReference type="PANTHER" id="PTHR24006">
    <property type="entry name" value="UBIQUITIN CARBOXYL-TERMINAL HYDROLASE"/>
    <property type="match status" value="1"/>
</dbReference>
<dbReference type="GO" id="GO:0016579">
    <property type="term" value="P:protein deubiquitination"/>
    <property type="evidence" value="ECO:0007669"/>
    <property type="project" value="InterPro"/>
</dbReference>
<dbReference type="EMBL" id="CAJZBQ010000009">
    <property type="protein sequence ID" value="CAG9313071.1"/>
    <property type="molecule type" value="Genomic_DNA"/>
</dbReference>
<feature type="domain" description="USP" evidence="1">
    <location>
        <begin position="1"/>
        <end position="160"/>
    </location>
</feature>
<keyword evidence="3" id="KW-1185">Reference proteome</keyword>
<dbReference type="InterPro" id="IPR028889">
    <property type="entry name" value="USP"/>
</dbReference>